<proteinExistence type="predicted"/>
<evidence type="ECO:0000313" key="2">
    <source>
        <dbReference type="Proteomes" id="UP000054359"/>
    </source>
</evidence>
<reference evidence="1 2" key="1">
    <citation type="submission" date="2013-11" db="EMBL/GenBank/DDBJ databases">
        <title>Genome sequencing of Stegodyphus mimosarum.</title>
        <authorList>
            <person name="Bechsgaard J."/>
        </authorList>
    </citation>
    <scope>NUCLEOTIDE SEQUENCE [LARGE SCALE GENOMIC DNA]</scope>
</reference>
<feature type="non-terminal residue" evidence="1">
    <location>
        <position position="1"/>
    </location>
</feature>
<protein>
    <submittedName>
        <fullName evidence="1">Uncharacterized protein</fullName>
    </submittedName>
</protein>
<feature type="non-terminal residue" evidence="1">
    <location>
        <position position="47"/>
    </location>
</feature>
<keyword evidence="2" id="KW-1185">Reference proteome</keyword>
<name>A0A087U6J6_STEMI</name>
<evidence type="ECO:0000313" key="1">
    <source>
        <dbReference type="EMBL" id="KFM72985.1"/>
    </source>
</evidence>
<organism evidence="1 2">
    <name type="scientific">Stegodyphus mimosarum</name>
    <name type="common">African social velvet spider</name>
    <dbReference type="NCBI Taxonomy" id="407821"/>
    <lineage>
        <taxon>Eukaryota</taxon>
        <taxon>Metazoa</taxon>
        <taxon>Ecdysozoa</taxon>
        <taxon>Arthropoda</taxon>
        <taxon>Chelicerata</taxon>
        <taxon>Arachnida</taxon>
        <taxon>Araneae</taxon>
        <taxon>Araneomorphae</taxon>
        <taxon>Entelegynae</taxon>
        <taxon>Eresoidea</taxon>
        <taxon>Eresidae</taxon>
        <taxon>Stegodyphus</taxon>
    </lineage>
</organism>
<dbReference type="AlphaFoldDB" id="A0A087U6J6"/>
<sequence length="47" mass="5500">NIRYTRKNVFKLIISLQDMISSVGNRTFLRLMECCIYVRCLSSSVNL</sequence>
<dbReference type="EMBL" id="KK118456">
    <property type="protein sequence ID" value="KFM72985.1"/>
    <property type="molecule type" value="Genomic_DNA"/>
</dbReference>
<accession>A0A087U6J6</accession>
<gene>
    <name evidence="1" type="ORF">X975_18165</name>
</gene>
<dbReference type="Proteomes" id="UP000054359">
    <property type="component" value="Unassembled WGS sequence"/>
</dbReference>